<gene>
    <name evidence="2" type="ORF">CA267_013840</name>
</gene>
<proteinExistence type="predicted"/>
<dbReference type="KEGG" id="apel:CA267_013840"/>
<name>A0A6M4MFA2_9ALTE</name>
<accession>A0A6M4MFA2</accession>
<dbReference type="Proteomes" id="UP000219285">
    <property type="component" value="Chromosome"/>
</dbReference>
<reference evidence="3" key="1">
    <citation type="submission" date="2014-12" db="EMBL/GenBank/DDBJ databases">
        <title>Complete genome sequence of a multi-drug resistant Klebsiella pneumoniae.</title>
        <authorList>
            <person name="Hua X."/>
            <person name="Chen Q."/>
            <person name="Li X."/>
            <person name="Feng Y."/>
            <person name="Ruan Z."/>
            <person name="Yu Y."/>
        </authorList>
    </citation>
    <scope>NUCLEOTIDE SEQUENCE [LARGE SCALE GENOMIC DNA]</scope>
    <source>
        <strain evidence="3">5.12</strain>
    </source>
</reference>
<keyword evidence="3" id="KW-1185">Reference proteome</keyword>
<evidence type="ECO:0000256" key="1">
    <source>
        <dbReference type="SAM" id="Coils"/>
    </source>
</evidence>
<reference evidence="2 3" key="2">
    <citation type="submission" date="2020-04" db="EMBL/GenBank/DDBJ databases">
        <title>Complete genome sequence of Alteromonas pelagimontana 5.12T.</title>
        <authorList>
            <person name="Sinha R.K."/>
            <person name="Krishnan K.P."/>
            <person name="Kurian J.P."/>
        </authorList>
    </citation>
    <scope>NUCLEOTIDE SEQUENCE [LARGE SCALE GENOMIC DNA]</scope>
    <source>
        <strain evidence="2 3">5.12</strain>
    </source>
</reference>
<dbReference type="RefSeq" id="WP_083638600.1">
    <property type="nucleotide sequence ID" value="NZ_CP052766.1"/>
</dbReference>
<evidence type="ECO:0000313" key="2">
    <source>
        <dbReference type="EMBL" id="QJR81763.1"/>
    </source>
</evidence>
<organism evidence="2 3">
    <name type="scientific">Alteromonas pelagimontana</name>
    <dbReference type="NCBI Taxonomy" id="1858656"/>
    <lineage>
        <taxon>Bacteria</taxon>
        <taxon>Pseudomonadati</taxon>
        <taxon>Pseudomonadota</taxon>
        <taxon>Gammaproteobacteria</taxon>
        <taxon>Alteromonadales</taxon>
        <taxon>Alteromonadaceae</taxon>
        <taxon>Alteromonas/Salinimonas group</taxon>
        <taxon>Alteromonas</taxon>
    </lineage>
</organism>
<keyword evidence="1" id="KW-0175">Coiled coil</keyword>
<dbReference type="AlphaFoldDB" id="A0A6M4MFA2"/>
<feature type="coiled-coil region" evidence="1">
    <location>
        <begin position="75"/>
        <end position="109"/>
    </location>
</feature>
<dbReference type="EMBL" id="CP052766">
    <property type="protein sequence ID" value="QJR81763.1"/>
    <property type="molecule type" value="Genomic_DNA"/>
</dbReference>
<dbReference type="OrthoDB" id="6322475at2"/>
<sequence>MLAILFCLGITIVDQDSIQKLLMICHQLQQDGQQPSVALLRGKAPMKISVTTAIEAIRRFNAGGSKQSDDSKVKISKDANRIAALEKQVERLESAVAALEERLDNIASS</sequence>
<protein>
    <submittedName>
        <fullName evidence="2">Uncharacterized protein</fullName>
    </submittedName>
</protein>
<evidence type="ECO:0000313" key="3">
    <source>
        <dbReference type="Proteomes" id="UP000219285"/>
    </source>
</evidence>